<protein>
    <submittedName>
        <fullName evidence="2">TIM barrel protein</fullName>
    </submittedName>
</protein>
<dbReference type="RefSeq" id="WP_009946315.1">
    <property type="nucleotide sequence ID" value="NZ_BAAAGS010000005.1"/>
</dbReference>
<proteinExistence type="predicted"/>
<feature type="domain" description="Xylose isomerase-like TIM barrel" evidence="1">
    <location>
        <begin position="33"/>
        <end position="272"/>
    </location>
</feature>
<name>A0ABN1C987_SACER</name>
<dbReference type="Gene3D" id="3.20.20.150">
    <property type="entry name" value="Divalent-metal-dependent TIM barrel enzymes"/>
    <property type="match status" value="1"/>
</dbReference>
<dbReference type="InterPro" id="IPR013022">
    <property type="entry name" value="Xyl_isomerase-like_TIM-brl"/>
</dbReference>
<dbReference type="InterPro" id="IPR036237">
    <property type="entry name" value="Xyl_isomerase-like_sf"/>
</dbReference>
<dbReference type="EMBL" id="BAAAGS010000005">
    <property type="protein sequence ID" value="GAA0514444.1"/>
    <property type="molecule type" value="Genomic_DNA"/>
</dbReference>
<dbReference type="PANTHER" id="PTHR12110:SF41">
    <property type="entry name" value="INOSOSE DEHYDRATASE"/>
    <property type="match status" value="1"/>
</dbReference>
<dbReference type="Proteomes" id="UP001500729">
    <property type="component" value="Unassembled WGS sequence"/>
</dbReference>
<dbReference type="Pfam" id="PF01261">
    <property type="entry name" value="AP_endonuc_2"/>
    <property type="match status" value="1"/>
</dbReference>
<sequence>MSTGFRVAAAPISWGVSEVPGWGTKLDADLVLAEMAELGVRATELGPPGYLSDDPKRLLDRYGLELVGGFLAVPLHDAETARDSLRAAERSAAQFAECGGDVLVLAAATGLDGYDERPDLDDESWARLVETADRIAEVAAARGLRTVLHPHVGTHVETEAEVERFLADSPMPLCLDTGHLMLGGTDPVALAAKHPERVGHIHLKDVRADLCEQVRAGSVAFTDAVAGGLFVPLGEGDVDTGAMVRAVHEAGYRGWYVIEQDTALRPGASTSAPRLDTERSLAHLDQVFSGL</sequence>
<evidence type="ECO:0000313" key="2">
    <source>
        <dbReference type="EMBL" id="GAA0514444.1"/>
    </source>
</evidence>
<dbReference type="SUPFAM" id="SSF51658">
    <property type="entry name" value="Xylose isomerase-like"/>
    <property type="match status" value="1"/>
</dbReference>
<keyword evidence="3" id="KW-1185">Reference proteome</keyword>
<accession>A0ABN1C987</accession>
<comment type="caution">
    <text evidence="2">The sequence shown here is derived from an EMBL/GenBank/DDBJ whole genome shotgun (WGS) entry which is preliminary data.</text>
</comment>
<gene>
    <name evidence="2" type="ORF">GCM10009533_11740</name>
</gene>
<dbReference type="InterPro" id="IPR050312">
    <property type="entry name" value="IolE/XylAMocC-like"/>
</dbReference>
<organism evidence="2 3">
    <name type="scientific">Saccharopolyspora erythraea</name>
    <name type="common">Streptomyces erythraeus</name>
    <dbReference type="NCBI Taxonomy" id="1836"/>
    <lineage>
        <taxon>Bacteria</taxon>
        <taxon>Bacillati</taxon>
        <taxon>Actinomycetota</taxon>
        <taxon>Actinomycetes</taxon>
        <taxon>Pseudonocardiales</taxon>
        <taxon>Pseudonocardiaceae</taxon>
        <taxon>Saccharopolyspora</taxon>
    </lineage>
</organism>
<dbReference type="PANTHER" id="PTHR12110">
    <property type="entry name" value="HYDROXYPYRUVATE ISOMERASE"/>
    <property type="match status" value="1"/>
</dbReference>
<evidence type="ECO:0000313" key="3">
    <source>
        <dbReference type="Proteomes" id="UP001500729"/>
    </source>
</evidence>
<evidence type="ECO:0000259" key="1">
    <source>
        <dbReference type="Pfam" id="PF01261"/>
    </source>
</evidence>
<reference evidence="2 3" key="1">
    <citation type="journal article" date="2019" name="Int. J. Syst. Evol. Microbiol.">
        <title>The Global Catalogue of Microorganisms (GCM) 10K type strain sequencing project: providing services to taxonomists for standard genome sequencing and annotation.</title>
        <authorList>
            <consortium name="The Broad Institute Genomics Platform"/>
            <consortium name="The Broad Institute Genome Sequencing Center for Infectious Disease"/>
            <person name="Wu L."/>
            <person name="Ma J."/>
        </authorList>
    </citation>
    <scope>NUCLEOTIDE SEQUENCE [LARGE SCALE GENOMIC DNA]</scope>
    <source>
        <strain evidence="2 3">JCM 10303</strain>
    </source>
</reference>